<dbReference type="OrthoDB" id="9806880at2"/>
<dbReference type="SUPFAM" id="SSF69593">
    <property type="entry name" value="Glycerol-3-phosphate (1)-acyltransferase"/>
    <property type="match status" value="1"/>
</dbReference>
<keyword evidence="7 9" id="KW-0012">Acyltransferase</keyword>
<evidence type="ECO:0000256" key="6">
    <source>
        <dbReference type="ARBA" id="ARBA00023136"/>
    </source>
</evidence>
<keyword evidence="2 9" id="KW-0808">Transferase</keyword>
<reference evidence="9 10" key="1">
    <citation type="submission" date="2016-10" db="EMBL/GenBank/DDBJ databases">
        <authorList>
            <person name="de Groot N.N."/>
        </authorList>
    </citation>
    <scope>NUCLEOTIDE SEQUENCE [LARGE SCALE GENOMIC DNA]</scope>
    <source>
        <strain evidence="9 10">Nm13</strain>
    </source>
</reference>
<proteinExistence type="predicted"/>
<evidence type="ECO:0000313" key="9">
    <source>
        <dbReference type="EMBL" id="SEF60254.1"/>
    </source>
</evidence>
<evidence type="ECO:0000256" key="1">
    <source>
        <dbReference type="ARBA" id="ARBA00004370"/>
    </source>
</evidence>
<evidence type="ECO:0000256" key="5">
    <source>
        <dbReference type="ARBA" id="ARBA00023098"/>
    </source>
</evidence>
<gene>
    <name evidence="9" type="ORF">SAMN05216334_104100</name>
</gene>
<dbReference type="PANTHER" id="PTHR23063">
    <property type="entry name" value="PHOSPHOLIPID ACYLTRANSFERASE"/>
    <property type="match status" value="1"/>
</dbReference>
<name>A0A1H5TBW0_9PROT</name>
<evidence type="ECO:0000256" key="4">
    <source>
        <dbReference type="ARBA" id="ARBA00022989"/>
    </source>
</evidence>
<evidence type="ECO:0000259" key="8">
    <source>
        <dbReference type="SMART" id="SM00563"/>
    </source>
</evidence>
<keyword evidence="3" id="KW-0812">Transmembrane</keyword>
<dbReference type="AlphaFoldDB" id="A0A1H5TBW0"/>
<dbReference type="Proteomes" id="UP000236753">
    <property type="component" value="Unassembled WGS sequence"/>
</dbReference>
<dbReference type="EMBL" id="FNUX01000004">
    <property type="protein sequence ID" value="SEF60254.1"/>
    <property type="molecule type" value="Genomic_DNA"/>
</dbReference>
<evidence type="ECO:0000256" key="7">
    <source>
        <dbReference type="ARBA" id="ARBA00023315"/>
    </source>
</evidence>
<keyword evidence="5" id="KW-0443">Lipid metabolism</keyword>
<dbReference type="RefSeq" id="WP_103965762.1">
    <property type="nucleotide sequence ID" value="NZ_FNUX01000004.1"/>
</dbReference>
<dbReference type="InterPro" id="IPR002123">
    <property type="entry name" value="Plipid/glycerol_acylTrfase"/>
</dbReference>
<dbReference type="GO" id="GO:0016746">
    <property type="term" value="F:acyltransferase activity"/>
    <property type="evidence" value="ECO:0007669"/>
    <property type="project" value="UniProtKB-KW"/>
</dbReference>
<evidence type="ECO:0000313" key="10">
    <source>
        <dbReference type="Proteomes" id="UP000236753"/>
    </source>
</evidence>
<dbReference type="PANTHER" id="PTHR23063:SF52">
    <property type="entry name" value="LYSOPHOSPHATIDYLCHOLINE ACYLTRANSFERASE"/>
    <property type="match status" value="1"/>
</dbReference>
<dbReference type="GO" id="GO:0016020">
    <property type="term" value="C:membrane"/>
    <property type="evidence" value="ECO:0007669"/>
    <property type="project" value="UniProtKB-SubCell"/>
</dbReference>
<dbReference type="GO" id="GO:0006629">
    <property type="term" value="P:lipid metabolic process"/>
    <property type="evidence" value="ECO:0007669"/>
    <property type="project" value="UniProtKB-KW"/>
</dbReference>
<dbReference type="SMART" id="SM00563">
    <property type="entry name" value="PlsC"/>
    <property type="match status" value="1"/>
</dbReference>
<dbReference type="Pfam" id="PF01553">
    <property type="entry name" value="Acyltransferase"/>
    <property type="match status" value="1"/>
</dbReference>
<feature type="domain" description="Phospholipid/glycerol acyltransferase" evidence="8">
    <location>
        <begin position="72"/>
        <end position="184"/>
    </location>
</feature>
<evidence type="ECO:0000256" key="2">
    <source>
        <dbReference type="ARBA" id="ARBA00022679"/>
    </source>
</evidence>
<keyword evidence="4" id="KW-1133">Transmembrane helix</keyword>
<accession>A0A1H5TBW0</accession>
<sequence length="264" mass="29512">MQKNTPLLLRFLRLTRLLFHVASGLLQSVVYPYFPLSIQRKLMQRWAGGLLSVLEIRLQCHGRLPTAEIPCVLLAANHISWLDVCVLMAVCPTRFVAKAEISRWPILGRLSRNVGTLFIERAKRADTLRINQRISEVLERGERVTVFPEGTTTDGTRLEHFHASLLQSAVTTDALLYPVAIRYRNSAGGICQEAVYAESSLVVSLQKILSQTRIDAELTFNSPISCGTKNRRELARLSEQAIADTLSLPIVHMKVEKLSGLPGE</sequence>
<dbReference type="CDD" id="cd07989">
    <property type="entry name" value="LPLAT_AGPAT-like"/>
    <property type="match status" value="1"/>
</dbReference>
<organism evidence="9 10">
    <name type="scientific">Nitrosomonas ureae</name>
    <dbReference type="NCBI Taxonomy" id="44577"/>
    <lineage>
        <taxon>Bacteria</taxon>
        <taxon>Pseudomonadati</taxon>
        <taxon>Pseudomonadota</taxon>
        <taxon>Betaproteobacteria</taxon>
        <taxon>Nitrosomonadales</taxon>
        <taxon>Nitrosomonadaceae</taxon>
        <taxon>Nitrosomonas</taxon>
    </lineage>
</organism>
<protein>
    <submittedName>
        <fullName evidence="9">Lyso-ornithine lipid acyltransferase</fullName>
    </submittedName>
</protein>
<keyword evidence="6" id="KW-0472">Membrane</keyword>
<comment type="subcellular location">
    <subcellularLocation>
        <location evidence="1">Membrane</location>
    </subcellularLocation>
</comment>
<evidence type="ECO:0000256" key="3">
    <source>
        <dbReference type="ARBA" id="ARBA00022692"/>
    </source>
</evidence>